<evidence type="ECO:0000313" key="3">
    <source>
        <dbReference type="Proteomes" id="UP000712600"/>
    </source>
</evidence>
<feature type="region of interest" description="Disordered" evidence="1">
    <location>
        <begin position="312"/>
        <end position="363"/>
    </location>
</feature>
<evidence type="ECO:0000256" key="1">
    <source>
        <dbReference type="SAM" id="MobiDB-lite"/>
    </source>
</evidence>
<dbReference type="Gene3D" id="2.40.50.140">
    <property type="entry name" value="Nucleic acid-binding proteins"/>
    <property type="match status" value="1"/>
</dbReference>
<reference evidence="2" key="1">
    <citation type="submission" date="2019-12" db="EMBL/GenBank/DDBJ databases">
        <title>Genome sequencing and annotation of Brassica cretica.</title>
        <authorList>
            <person name="Studholme D.J."/>
            <person name="Sarris P."/>
        </authorList>
    </citation>
    <scope>NUCLEOTIDE SEQUENCE</scope>
    <source>
        <strain evidence="2">PFS-109/04</strain>
        <tissue evidence="2">Leaf</tissue>
    </source>
</reference>
<sequence length="363" mass="40435">MGRLLDVYGENLLKAFKLIASGDTVICLLRFVKVGTYRDEVQISNSYDASQIFFKRPIMETEAFLKRDVASNALTLVESEQDKLEREIRRDKWMQYPIRDIAELFQSTQCDDKVTKVLPKIHVWVKDGTGEAYLMLLDWIAVGVVPDSAAALLNGSFDETNLKGRLDAINGCNTQSETLQSYYLQLRFRIHVWVKDGTGEAYLMLLDWIAIGVIPETAAALLNGSFDELQDIESFPEAITDLVGNTFMFGIYIDSNNVASKGGMYKVSKVWKDLSMLLTGGSTTESWTQSDVGTTNLNGSQGSLLVIESQANEDTVVNPPSKRKQQSNEGEPDISSTTKKQCARVFVKKEKTTKEDSSSKKSG</sequence>
<proteinExistence type="predicted"/>
<dbReference type="InterPro" id="IPR012340">
    <property type="entry name" value="NA-bd_OB-fold"/>
</dbReference>
<organism evidence="2 3">
    <name type="scientific">Brassica cretica</name>
    <name type="common">Mustard</name>
    <dbReference type="NCBI Taxonomy" id="69181"/>
    <lineage>
        <taxon>Eukaryota</taxon>
        <taxon>Viridiplantae</taxon>
        <taxon>Streptophyta</taxon>
        <taxon>Embryophyta</taxon>
        <taxon>Tracheophyta</taxon>
        <taxon>Spermatophyta</taxon>
        <taxon>Magnoliopsida</taxon>
        <taxon>eudicotyledons</taxon>
        <taxon>Gunneridae</taxon>
        <taxon>Pentapetalae</taxon>
        <taxon>rosids</taxon>
        <taxon>malvids</taxon>
        <taxon>Brassicales</taxon>
        <taxon>Brassicaceae</taxon>
        <taxon>Brassiceae</taxon>
        <taxon>Brassica</taxon>
    </lineage>
</organism>
<dbReference type="EMBL" id="QGKX02001347">
    <property type="protein sequence ID" value="KAF3524178.1"/>
    <property type="molecule type" value="Genomic_DNA"/>
</dbReference>
<dbReference type="Proteomes" id="UP000712600">
    <property type="component" value="Unassembled WGS sequence"/>
</dbReference>
<name>A0A8S9PS94_BRACR</name>
<protein>
    <submittedName>
        <fullName evidence="2">Uncharacterized protein</fullName>
    </submittedName>
</protein>
<accession>A0A8S9PS94</accession>
<evidence type="ECO:0000313" key="2">
    <source>
        <dbReference type="EMBL" id="KAF3524178.1"/>
    </source>
</evidence>
<feature type="compositionally biased region" description="Basic and acidic residues" evidence="1">
    <location>
        <begin position="347"/>
        <end position="363"/>
    </location>
</feature>
<comment type="caution">
    <text evidence="2">The sequence shown here is derived from an EMBL/GenBank/DDBJ whole genome shotgun (WGS) entry which is preliminary data.</text>
</comment>
<dbReference type="AlphaFoldDB" id="A0A8S9PS94"/>
<gene>
    <name evidence="2" type="ORF">F2Q69_00046111</name>
</gene>